<accession>A0A6V1QMS6</accession>
<evidence type="ECO:0000313" key="2">
    <source>
        <dbReference type="EMBL" id="CAE0632957.1"/>
    </source>
</evidence>
<dbReference type="InterPro" id="IPR038672">
    <property type="entry name" value="CpcT/CpeT_sf"/>
</dbReference>
<reference evidence="2" key="1">
    <citation type="submission" date="2021-01" db="EMBL/GenBank/DDBJ databases">
        <authorList>
            <person name="Corre E."/>
            <person name="Pelletier E."/>
            <person name="Niang G."/>
            <person name="Scheremetjew M."/>
            <person name="Finn R."/>
            <person name="Kale V."/>
            <person name="Holt S."/>
            <person name="Cochrane G."/>
            <person name="Meng A."/>
            <person name="Brown T."/>
            <person name="Cohen L."/>
        </authorList>
    </citation>
    <scope>NUCLEOTIDE SEQUENCE</scope>
    <source>
        <strain evidence="2">CCMP3107</strain>
    </source>
</reference>
<feature type="region of interest" description="Disordered" evidence="1">
    <location>
        <begin position="1"/>
        <end position="28"/>
    </location>
</feature>
<gene>
    <name evidence="2" type="ORF">HAKA00212_LOCUS11669</name>
</gene>
<dbReference type="EMBL" id="HBIU01025238">
    <property type="protein sequence ID" value="CAE0632957.1"/>
    <property type="molecule type" value="Transcribed_RNA"/>
</dbReference>
<dbReference type="Gene3D" id="2.40.128.590">
    <property type="entry name" value="CpcT/CpeT domain"/>
    <property type="match status" value="1"/>
</dbReference>
<name>A0A6V1QMS6_HETAK</name>
<proteinExistence type="predicted"/>
<evidence type="ECO:0000256" key="1">
    <source>
        <dbReference type="SAM" id="MobiDB-lite"/>
    </source>
</evidence>
<dbReference type="AlphaFoldDB" id="A0A6V1QMS6"/>
<protein>
    <submittedName>
        <fullName evidence="2">Uncharacterized protein</fullName>
    </submittedName>
</protein>
<sequence length="110" mass="12047">MKTTTKKNAAVRNAPTGADAPPPPAQARMLCGEGGAVVDSEMVPGRRVLVKDDLRLQRDLILLNDRGYDLENGALLYGNARGLPYKMERVSKTKNQDLLWTLPSGRGKKE</sequence>
<organism evidence="2">
    <name type="scientific">Heterosigma akashiwo</name>
    <name type="common">Chromophytic alga</name>
    <name type="synonym">Heterosigma carterae</name>
    <dbReference type="NCBI Taxonomy" id="2829"/>
    <lineage>
        <taxon>Eukaryota</taxon>
        <taxon>Sar</taxon>
        <taxon>Stramenopiles</taxon>
        <taxon>Ochrophyta</taxon>
        <taxon>Raphidophyceae</taxon>
        <taxon>Chattonellales</taxon>
        <taxon>Chattonellaceae</taxon>
        <taxon>Heterosigma</taxon>
    </lineage>
</organism>